<dbReference type="AlphaFoldDB" id="A0A517T984"/>
<dbReference type="GO" id="GO:0005886">
    <property type="term" value="C:plasma membrane"/>
    <property type="evidence" value="ECO:0007669"/>
    <property type="project" value="UniProtKB-SubCell"/>
</dbReference>
<dbReference type="InterPro" id="IPR019108">
    <property type="entry name" value="Caa3_assmbl_CtaG-rel"/>
</dbReference>
<feature type="transmembrane region" description="Helical" evidence="6">
    <location>
        <begin position="145"/>
        <end position="162"/>
    </location>
</feature>
<protein>
    <submittedName>
        <fullName evidence="7">Cytochrome c oxidase caa3 assembly factor (Caa3_CtaG)</fullName>
    </submittedName>
</protein>
<evidence type="ECO:0000256" key="4">
    <source>
        <dbReference type="ARBA" id="ARBA00022989"/>
    </source>
</evidence>
<dbReference type="KEGG" id="chya:V22_21900"/>
<evidence type="ECO:0000313" key="8">
    <source>
        <dbReference type="Proteomes" id="UP000319976"/>
    </source>
</evidence>
<dbReference type="OrthoDB" id="9771372at2"/>
<evidence type="ECO:0000256" key="6">
    <source>
        <dbReference type="SAM" id="Phobius"/>
    </source>
</evidence>
<evidence type="ECO:0000256" key="1">
    <source>
        <dbReference type="ARBA" id="ARBA00004651"/>
    </source>
</evidence>
<comment type="subcellular location">
    <subcellularLocation>
        <location evidence="1">Cell membrane</location>
        <topology evidence="1">Multi-pass membrane protein</topology>
    </subcellularLocation>
</comment>
<dbReference type="EMBL" id="CP036316">
    <property type="protein sequence ID" value="QDT64945.1"/>
    <property type="molecule type" value="Genomic_DNA"/>
</dbReference>
<keyword evidence="4 6" id="KW-1133">Transmembrane helix</keyword>
<keyword evidence="8" id="KW-1185">Reference proteome</keyword>
<organism evidence="7 8">
    <name type="scientific">Calycomorphotria hydatis</name>
    <dbReference type="NCBI Taxonomy" id="2528027"/>
    <lineage>
        <taxon>Bacteria</taxon>
        <taxon>Pseudomonadati</taxon>
        <taxon>Planctomycetota</taxon>
        <taxon>Planctomycetia</taxon>
        <taxon>Planctomycetales</taxon>
        <taxon>Planctomycetaceae</taxon>
        <taxon>Calycomorphotria</taxon>
    </lineage>
</organism>
<reference evidence="7 8" key="1">
    <citation type="submission" date="2019-02" db="EMBL/GenBank/DDBJ databases">
        <title>Deep-cultivation of Planctomycetes and their phenomic and genomic characterization uncovers novel biology.</title>
        <authorList>
            <person name="Wiegand S."/>
            <person name="Jogler M."/>
            <person name="Boedeker C."/>
            <person name="Pinto D."/>
            <person name="Vollmers J."/>
            <person name="Rivas-Marin E."/>
            <person name="Kohn T."/>
            <person name="Peeters S.H."/>
            <person name="Heuer A."/>
            <person name="Rast P."/>
            <person name="Oberbeckmann S."/>
            <person name="Bunk B."/>
            <person name="Jeske O."/>
            <person name="Meyerdierks A."/>
            <person name="Storesund J.E."/>
            <person name="Kallscheuer N."/>
            <person name="Luecker S."/>
            <person name="Lage O.M."/>
            <person name="Pohl T."/>
            <person name="Merkel B.J."/>
            <person name="Hornburger P."/>
            <person name="Mueller R.-W."/>
            <person name="Bruemmer F."/>
            <person name="Labrenz M."/>
            <person name="Spormann A.M."/>
            <person name="Op den Camp H."/>
            <person name="Overmann J."/>
            <person name="Amann R."/>
            <person name="Jetten M.S.M."/>
            <person name="Mascher T."/>
            <person name="Medema M.H."/>
            <person name="Devos D.P."/>
            <person name="Kaster A.-K."/>
            <person name="Ovreas L."/>
            <person name="Rohde M."/>
            <person name="Galperin M.Y."/>
            <person name="Jogler C."/>
        </authorList>
    </citation>
    <scope>NUCLEOTIDE SEQUENCE [LARGE SCALE GENOMIC DNA]</scope>
    <source>
        <strain evidence="7 8">V22</strain>
    </source>
</reference>
<accession>A0A517T984</accession>
<sequence>MIWDDTLWNWSSPVWLIAIAILGGYLAVFRSLNIQRACILALGLITLIFAFVSPVGVLADGYLFSAHMIQHLLLLLAIPMCLLLSLPKEKLTDWFSRPIPQRYGTMISAPILGWICGVGAMWFWHVPTFCTAATMNPALGVLRDLSFVLAGLLFWWPIYSPVEEFRLQPLNGIAYLFSACLGCTLLGIYITFTTISVCPAFANPVDRIGILNLLYNAGLTPNVDQHLGGLLMWVPPCSLYVCVNIDLLRRWYSLTQPALDSNQVGTHINALAK</sequence>
<feature type="transmembrane region" description="Helical" evidence="6">
    <location>
        <begin position="12"/>
        <end position="32"/>
    </location>
</feature>
<dbReference type="Proteomes" id="UP000319976">
    <property type="component" value="Chromosome"/>
</dbReference>
<evidence type="ECO:0000256" key="2">
    <source>
        <dbReference type="ARBA" id="ARBA00022475"/>
    </source>
</evidence>
<feature type="transmembrane region" description="Helical" evidence="6">
    <location>
        <begin position="68"/>
        <end position="86"/>
    </location>
</feature>
<keyword evidence="5 6" id="KW-0472">Membrane</keyword>
<feature type="transmembrane region" description="Helical" evidence="6">
    <location>
        <begin position="174"/>
        <end position="192"/>
    </location>
</feature>
<keyword evidence="3 6" id="KW-0812">Transmembrane</keyword>
<dbReference type="Pfam" id="PF09678">
    <property type="entry name" value="Caa3_CtaG"/>
    <property type="match status" value="1"/>
</dbReference>
<evidence type="ECO:0000256" key="5">
    <source>
        <dbReference type="ARBA" id="ARBA00023136"/>
    </source>
</evidence>
<proteinExistence type="predicted"/>
<gene>
    <name evidence="7" type="ORF">V22_21900</name>
</gene>
<name>A0A517T984_9PLAN</name>
<feature type="transmembrane region" description="Helical" evidence="6">
    <location>
        <begin position="107"/>
        <end position="125"/>
    </location>
</feature>
<dbReference type="RefSeq" id="WP_145262534.1">
    <property type="nucleotide sequence ID" value="NZ_CP036316.1"/>
</dbReference>
<evidence type="ECO:0000256" key="3">
    <source>
        <dbReference type="ARBA" id="ARBA00022692"/>
    </source>
</evidence>
<feature type="transmembrane region" description="Helical" evidence="6">
    <location>
        <begin position="39"/>
        <end position="62"/>
    </location>
</feature>
<evidence type="ECO:0000313" key="7">
    <source>
        <dbReference type="EMBL" id="QDT64945.1"/>
    </source>
</evidence>
<keyword evidence="2" id="KW-1003">Cell membrane</keyword>